<feature type="transmembrane region" description="Helical" evidence="1">
    <location>
        <begin position="241"/>
        <end position="258"/>
    </location>
</feature>
<reference evidence="2" key="1">
    <citation type="journal article" date="2021" name="Nat. Commun.">
        <title>Genetic determinants of endophytism in the Arabidopsis root mycobiome.</title>
        <authorList>
            <person name="Mesny F."/>
            <person name="Miyauchi S."/>
            <person name="Thiergart T."/>
            <person name="Pickel B."/>
            <person name="Atanasova L."/>
            <person name="Karlsson M."/>
            <person name="Huettel B."/>
            <person name="Barry K.W."/>
            <person name="Haridas S."/>
            <person name="Chen C."/>
            <person name="Bauer D."/>
            <person name="Andreopoulos W."/>
            <person name="Pangilinan J."/>
            <person name="LaButti K."/>
            <person name="Riley R."/>
            <person name="Lipzen A."/>
            <person name="Clum A."/>
            <person name="Drula E."/>
            <person name="Henrissat B."/>
            <person name="Kohler A."/>
            <person name="Grigoriev I.V."/>
            <person name="Martin F.M."/>
            <person name="Hacquard S."/>
        </authorList>
    </citation>
    <scope>NUCLEOTIDE SEQUENCE</scope>
    <source>
        <strain evidence="2">MPI-SDFR-AT-0117</strain>
    </source>
</reference>
<keyword evidence="3" id="KW-1185">Reference proteome</keyword>
<feature type="transmembrane region" description="Helical" evidence="1">
    <location>
        <begin position="198"/>
        <end position="220"/>
    </location>
</feature>
<dbReference type="OrthoDB" id="4590557at2759"/>
<dbReference type="EMBL" id="JAGSXJ010000043">
    <property type="protein sequence ID" value="KAH6663310.1"/>
    <property type="molecule type" value="Genomic_DNA"/>
</dbReference>
<keyword evidence="1" id="KW-1133">Transmembrane helix</keyword>
<comment type="caution">
    <text evidence="2">The sequence shown here is derived from an EMBL/GenBank/DDBJ whole genome shotgun (WGS) entry which is preliminary data.</text>
</comment>
<gene>
    <name evidence="2" type="ORF">F5X68DRAFT_177961</name>
</gene>
<accession>A0A9P8V1M2</accession>
<dbReference type="Proteomes" id="UP000770015">
    <property type="component" value="Unassembled WGS sequence"/>
</dbReference>
<organism evidence="2 3">
    <name type="scientific">Plectosphaerella plurivora</name>
    <dbReference type="NCBI Taxonomy" id="936078"/>
    <lineage>
        <taxon>Eukaryota</taxon>
        <taxon>Fungi</taxon>
        <taxon>Dikarya</taxon>
        <taxon>Ascomycota</taxon>
        <taxon>Pezizomycotina</taxon>
        <taxon>Sordariomycetes</taxon>
        <taxon>Hypocreomycetidae</taxon>
        <taxon>Glomerellales</taxon>
        <taxon>Plectosphaerellaceae</taxon>
        <taxon>Plectosphaerella</taxon>
    </lineage>
</organism>
<sequence>MGNKHETRREWTWGRSFLHTLGIGESKLSSAWFIIAILIGLVAQMTVLISCMSASTRSIYLFRINADDLVNAATNTTTISAADLRIDGLPSYWSWGFSGVCAVYSGGDVSCKRTFPPSMTTQEMIAFAVETHFDQTSIAEHITPWTSALAQVEQDLAPASRSKSFLKAAVALTLISTILSFVMLPLGAFSLTGRLHRWILYTLAFVDALAFLGAGILAIYAMDQGPRALIKLSGIDQGNEVIGPGFYVLFAGVLFILISIELFFCVAFCAVLLIVFLVILCLPSGGGGNSHNHSDHLYNTGAVNKAQNYNWYEHYRK</sequence>
<feature type="transmembrane region" description="Helical" evidence="1">
    <location>
        <begin position="31"/>
        <end position="54"/>
    </location>
</feature>
<evidence type="ECO:0000313" key="3">
    <source>
        <dbReference type="Proteomes" id="UP000770015"/>
    </source>
</evidence>
<name>A0A9P8V1M2_9PEZI</name>
<feature type="transmembrane region" description="Helical" evidence="1">
    <location>
        <begin position="165"/>
        <end position="186"/>
    </location>
</feature>
<proteinExistence type="predicted"/>
<keyword evidence="1" id="KW-0812">Transmembrane</keyword>
<evidence type="ECO:0000313" key="2">
    <source>
        <dbReference type="EMBL" id="KAH6663310.1"/>
    </source>
</evidence>
<protein>
    <submittedName>
        <fullName evidence="2">Uncharacterized protein</fullName>
    </submittedName>
</protein>
<keyword evidence="1" id="KW-0472">Membrane</keyword>
<feature type="transmembrane region" description="Helical" evidence="1">
    <location>
        <begin position="264"/>
        <end position="282"/>
    </location>
</feature>
<evidence type="ECO:0000256" key="1">
    <source>
        <dbReference type="SAM" id="Phobius"/>
    </source>
</evidence>
<dbReference type="AlphaFoldDB" id="A0A9P8V1M2"/>